<accession>A0A9D3YDV7</accession>
<organism evidence="1 2">
    <name type="scientific">Dreissena polymorpha</name>
    <name type="common">Zebra mussel</name>
    <name type="synonym">Mytilus polymorpha</name>
    <dbReference type="NCBI Taxonomy" id="45954"/>
    <lineage>
        <taxon>Eukaryota</taxon>
        <taxon>Metazoa</taxon>
        <taxon>Spiralia</taxon>
        <taxon>Lophotrochozoa</taxon>
        <taxon>Mollusca</taxon>
        <taxon>Bivalvia</taxon>
        <taxon>Autobranchia</taxon>
        <taxon>Heteroconchia</taxon>
        <taxon>Euheterodonta</taxon>
        <taxon>Imparidentia</taxon>
        <taxon>Neoheterodontei</taxon>
        <taxon>Myida</taxon>
        <taxon>Dreissenoidea</taxon>
        <taxon>Dreissenidae</taxon>
        <taxon>Dreissena</taxon>
    </lineage>
</organism>
<dbReference type="AlphaFoldDB" id="A0A9D3YDV7"/>
<evidence type="ECO:0000313" key="2">
    <source>
        <dbReference type="Proteomes" id="UP000828390"/>
    </source>
</evidence>
<protein>
    <recommendedName>
        <fullName evidence="3">SAM domain-containing protein</fullName>
    </recommendedName>
</protein>
<name>A0A9D3YDV7_DREPO</name>
<dbReference type="Proteomes" id="UP000828390">
    <property type="component" value="Unassembled WGS sequence"/>
</dbReference>
<dbReference type="EMBL" id="JAIWYP010000015">
    <property type="protein sequence ID" value="KAH3698917.1"/>
    <property type="molecule type" value="Genomic_DNA"/>
</dbReference>
<proteinExistence type="predicted"/>
<evidence type="ECO:0000313" key="1">
    <source>
        <dbReference type="EMBL" id="KAH3698917.1"/>
    </source>
</evidence>
<sequence length="295" mass="34224">MADTENESADDFNFDAWASNINLNRKRTQILRQEDLCTKDSLKLVNEQDLRSIGVPLGSAKLISKEVLKWTDKQETLAPPATATVEPVPNEATLDLAGKSLDDLLGQISEPHVNTTHQQTNMHFMDPRSVLTMKAKSKKAVHIDQFLTEKSKGKRQNRRKEYVLRSKERETLVLKTDDEHPYLGIQIEEWGAANMRLLNHLLSTNLLQRQEVEYYLAYTTRIFEFADIYEWSSVLGYDYHYRELQAEHNFKWGTFSPHMELQMLVPKRPGHRQNFSKCRGGKLFIGHKFKYARAN</sequence>
<gene>
    <name evidence="1" type="ORF">DPMN_073862</name>
</gene>
<reference evidence="1" key="2">
    <citation type="submission" date="2020-11" db="EMBL/GenBank/DDBJ databases">
        <authorList>
            <person name="McCartney M.A."/>
            <person name="Auch B."/>
            <person name="Kono T."/>
            <person name="Mallez S."/>
            <person name="Becker A."/>
            <person name="Gohl D.M."/>
            <person name="Silverstein K.A.T."/>
            <person name="Koren S."/>
            <person name="Bechman K.B."/>
            <person name="Herman A."/>
            <person name="Abrahante J.E."/>
            <person name="Garbe J."/>
        </authorList>
    </citation>
    <scope>NUCLEOTIDE SEQUENCE</scope>
    <source>
        <strain evidence="1">Duluth1</strain>
        <tissue evidence="1">Whole animal</tissue>
    </source>
</reference>
<evidence type="ECO:0008006" key="3">
    <source>
        <dbReference type="Google" id="ProtNLM"/>
    </source>
</evidence>
<comment type="caution">
    <text evidence="1">The sequence shown here is derived from an EMBL/GenBank/DDBJ whole genome shotgun (WGS) entry which is preliminary data.</text>
</comment>
<reference evidence="1" key="1">
    <citation type="journal article" date="2019" name="bioRxiv">
        <title>The Genome of the Zebra Mussel, Dreissena polymorpha: A Resource for Invasive Species Research.</title>
        <authorList>
            <person name="McCartney M.A."/>
            <person name="Auch B."/>
            <person name="Kono T."/>
            <person name="Mallez S."/>
            <person name="Zhang Y."/>
            <person name="Obille A."/>
            <person name="Becker A."/>
            <person name="Abrahante J.E."/>
            <person name="Garbe J."/>
            <person name="Badalamenti J.P."/>
            <person name="Herman A."/>
            <person name="Mangelson H."/>
            <person name="Liachko I."/>
            <person name="Sullivan S."/>
            <person name="Sone E.D."/>
            <person name="Koren S."/>
            <person name="Silverstein K.A.T."/>
            <person name="Beckman K.B."/>
            <person name="Gohl D.M."/>
        </authorList>
    </citation>
    <scope>NUCLEOTIDE SEQUENCE</scope>
    <source>
        <strain evidence="1">Duluth1</strain>
        <tissue evidence="1">Whole animal</tissue>
    </source>
</reference>
<keyword evidence="2" id="KW-1185">Reference proteome</keyword>